<dbReference type="Proteomes" id="UP001319861">
    <property type="component" value="Chromosome"/>
</dbReference>
<proteinExistence type="predicted"/>
<organism evidence="2 3">
    <name type="scientific">Sinomonas cyclohexanicum</name>
    <name type="common">Corynebacterium cyclohexanicum</name>
    <dbReference type="NCBI Taxonomy" id="322009"/>
    <lineage>
        <taxon>Bacteria</taxon>
        <taxon>Bacillati</taxon>
        <taxon>Actinomycetota</taxon>
        <taxon>Actinomycetes</taxon>
        <taxon>Micrococcales</taxon>
        <taxon>Micrococcaceae</taxon>
        <taxon>Sinomonas</taxon>
    </lineage>
</organism>
<accession>A0ABM7Q0A8</accession>
<dbReference type="InterPro" id="IPR029068">
    <property type="entry name" value="Glyas_Bleomycin-R_OHBP_Dase"/>
</dbReference>
<dbReference type="InterPro" id="IPR004360">
    <property type="entry name" value="Glyas_Fos-R_dOase_dom"/>
</dbReference>
<keyword evidence="3" id="KW-1185">Reference proteome</keyword>
<dbReference type="Gene3D" id="3.10.180.10">
    <property type="entry name" value="2,3-Dihydroxybiphenyl 1,2-Dioxygenase, domain 1"/>
    <property type="match status" value="1"/>
</dbReference>
<name>A0ABM7Q0A8_SINCY</name>
<dbReference type="Pfam" id="PF00903">
    <property type="entry name" value="Glyoxalase"/>
    <property type="match status" value="1"/>
</dbReference>
<sequence>MRLYCQLGSGERLDGMTASLRCEIFPSDLEATARFYTEVLGFRITRDGRQEGIRYLALERGTVQLGAAYRPAPPQRGSRRPPIGVELVLEVEDLLAERDRVAEAGWPVEEEITERPWGLQDFRLLDPDGYYWRLTTRAKNG</sequence>
<dbReference type="InterPro" id="IPR037523">
    <property type="entry name" value="VOC_core"/>
</dbReference>
<evidence type="ECO:0000313" key="3">
    <source>
        <dbReference type="Proteomes" id="UP001319861"/>
    </source>
</evidence>
<dbReference type="SUPFAM" id="SSF54593">
    <property type="entry name" value="Glyoxalase/Bleomycin resistance protein/Dihydroxybiphenyl dioxygenase"/>
    <property type="match status" value="1"/>
</dbReference>
<feature type="domain" description="VOC" evidence="1">
    <location>
        <begin position="18"/>
        <end position="137"/>
    </location>
</feature>
<dbReference type="PROSITE" id="PS51819">
    <property type="entry name" value="VOC"/>
    <property type="match status" value="1"/>
</dbReference>
<protein>
    <recommendedName>
        <fullName evidence="1">VOC domain-containing protein</fullName>
    </recommendedName>
</protein>
<gene>
    <name evidence="2" type="ORF">SCMU_38440</name>
</gene>
<evidence type="ECO:0000313" key="2">
    <source>
        <dbReference type="EMBL" id="BCT78002.1"/>
    </source>
</evidence>
<reference evidence="2 3" key="1">
    <citation type="journal article" date="2021" name="J. Biosci. Bioeng.">
        <title>Identification and characterization of a chc gene cluster responsible for the aromatization pathway of cyclohexanecarboxylate degradation in Sinomonas cyclohexanicum ATCC 51369.</title>
        <authorList>
            <person name="Yamamoto T."/>
            <person name="Hasegawa Y."/>
            <person name="Lau P.C.K."/>
            <person name="Iwaki H."/>
        </authorList>
    </citation>
    <scope>NUCLEOTIDE SEQUENCE [LARGE SCALE GENOMIC DNA]</scope>
    <source>
        <strain evidence="2 3">ATCC 51369</strain>
    </source>
</reference>
<dbReference type="EMBL" id="AP024525">
    <property type="protein sequence ID" value="BCT78002.1"/>
    <property type="molecule type" value="Genomic_DNA"/>
</dbReference>
<evidence type="ECO:0000259" key="1">
    <source>
        <dbReference type="PROSITE" id="PS51819"/>
    </source>
</evidence>